<proteinExistence type="predicted"/>
<name>A0ABZ0VQH2_9HYPH</name>
<organism evidence="1 2">
    <name type="scientific">Mesorhizobium huakuii</name>
    <dbReference type="NCBI Taxonomy" id="28104"/>
    <lineage>
        <taxon>Bacteria</taxon>
        <taxon>Pseudomonadati</taxon>
        <taxon>Pseudomonadota</taxon>
        <taxon>Alphaproteobacteria</taxon>
        <taxon>Hyphomicrobiales</taxon>
        <taxon>Phyllobacteriaceae</taxon>
        <taxon>Mesorhizobium</taxon>
    </lineage>
</organism>
<accession>A0ABZ0VQH2</accession>
<gene>
    <name evidence="1" type="ORF">U0R22_002828</name>
</gene>
<dbReference type="RefSeq" id="WP_322418899.1">
    <property type="nucleotide sequence ID" value="NZ_CP139858.1"/>
</dbReference>
<evidence type="ECO:0000313" key="2">
    <source>
        <dbReference type="Proteomes" id="UP001322481"/>
    </source>
</evidence>
<evidence type="ECO:0000313" key="1">
    <source>
        <dbReference type="EMBL" id="WQB98665.1"/>
    </source>
</evidence>
<dbReference type="EMBL" id="CP139858">
    <property type="protein sequence ID" value="WQB98665.1"/>
    <property type="molecule type" value="Genomic_DNA"/>
</dbReference>
<sequence length="252" mass="28322">MDNRNRIVDFIVCFPGRDDDEISKALQITPRQTVNQICRALAKAGLLERRSNATGKLANYPLGTIPVQSPLSKVAKPTRSPDATADWFWEGNVTTTVASFLREQGWAIISQADTSKKERGVDIHATRIRRELMIEVKGYPSRGYRDPNRSGEKKPTNPSVQAQHWYAHAFLKALRMQSAYPTAQVAIALPDFPRYRTLFRETASALQRLGVITMFVAESGQVDTIGLKPFSRRGRFSILNRPAHRAIDSVTR</sequence>
<reference evidence="1 2" key="1">
    <citation type="submission" date="2023-11" db="EMBL/GenBank/DDBJ databases">
        <authorList>
            <person name="Panchal A.K."/>
            <person name="Meaney J.S."/>
            <person name="Karas B.J."/>
            <person name="diCenzo G.C."/>
        </authorList>
    </citation>
    <scope>NUCLEOTIDE SEQUENCE [LARGE SCALE GENOMIC DNA]</scope>
    <source>
        <strain evidence="1 2">NZP2235</strain>
    </source>
</reference>
<keyword evidence="2" id="KW-1185">Reference proteome</keyword>
<dbReference type="Proteomes" id="UP001322481">
    <property type="component" value="Chromosome"/>
</dbReference>
<protein>
    <submittedName>
        <fullName evidence="1">Helix-turn-helix domain-containing protein</fullName>
    </submittedName>
</protein>